<evidence type="ECO:0000313" key="3">
    <source>
        <dbReference type="Proteomes" id="UP000249619"/>
    </source>
</evidence>
<feature type="compositionally biased region" description="Basic and acidic residues" evidence="1">
    <location>
        <begin position="195"/>
        <end position="212"/>
    </location>
</feature>
<feature type="region of interest" description="Disordered" evidence="1">
    <location>
        <begin position="496"/>
        <end position="532"/>
    </location>
</feature>
<dbReference type="Proteomes" id="UP000249619">
    <property type="component" value="Unassembled WGS sequence"/>
</dbReference>
<dbReference type="AlphaFoldDB" id="A0A364N391"/>
<feature type="compositionally biased region" description="Basic and acidic residues" evidence="1">
    <location>
        <begin position="129"/>
        <end position="154"/>
    </location>
</feature>
<organism evidence="2 3">
    <name type="scientific">Stemphylium lycopersici</name>
    <name type="common">Tomato gray leaf spot disease fungus</name>
    <name type="synonym">Thyrospora lycopersici</name>
    <dbReference type="NCBI Taxonomy" id="183478"/>
    <lineage>
        <taxon>Eukaryota</taxon>
        <taxon>Fungi</taxon>
        <taxon>Dikarya</taxon>
        <taxon>Ascomycota</taxon>
        <taxon>Pezizomycotina</taxon>
        <taxon>Dothideomycetes</taxon>
        <taxon>Pleosporomycetidae</taxon>
        <taxon>Pleosporales</taxon>
        <taxon>Pleosporineae</taxon>
        <taxon>Pleosporaceae</taxon>
        <taxon>Stemphylium</taxon>
    </lineage>
</organism>
<name>A0A364N391_STELY</name>
<comment type="caution">
    <text evidence="2">The sequence shown here is derived from an EMBL/GenBank/DDBJ whole genome shotgun (WGS) entry which is preliminary data.</text>
</comment>
<evidence type="ECO:0000256" key="1">
    <source>
        <dbReference type="SAM" id="MobiDB-lite"/>
    </source>
</evidence>
<accession>A0A364N391</accession>
<dbReference type="EMBL" id="QGDH01000062">
    <property type="protein sequence ID" value="RAR10835.1"/>
    <property type="molecule type" value="Genomic_DNA"/>
</dbReference>
<evidence type="ECO:0000313" key="2">
    <source>
        <dbReference type="EMBL" id="RAR10835.1"/>
    </source>
</evidence>
<feature type="compositionally biased region" description="Basic residues" evidence="1">
    <location>
        <begin position="1"/>
        <end position="12"/>
    </location>
</feature>
<feature type="region of interest" description="Disordered" evidence="1">
    <location>
        <begin position="548"/>
        <end position="628"/>
    </location>
</feature>
<sequence length="973" mass="109866">MPPPRLSRHLRPCHPPVTAKQVRCAPTTARARFSTGGHDTPQKKRPQGESNADAQKKPWWRSVLGGISSFGAEPALAKSQSEVHRKPRERAGPEKQDAEDHLVRQVPSNGGDRPAKAGSRKPPRRARRDRATRERDWEGASRENKSMSAFERDSNAALQQQITQLAEQVKALQQLVQANSMAQPHSSTSTPAAPVEKRPLVRRTSTRDKSHEPYVLYGPSTPIQQGESHQRERQLTTIERTTRPTSVYVGGIIQTARTTFESSVYVLGEAVSCFAKLPFPAVEPFVTSLLQAFQKIHRVAMMEDDIHISQLARRYRPPLDLLASKLRESMDSDSILPSLTTSRDPNKNVVASSTDFLFYDGPVTTTLKACENRYFDSTTKLVKADEELTKLGSPRVASIISHIRSRLDVIAEQTLLEDNTRMRQALGHFHMNRIPERAKQLSKPGLWLKFQVVEAKRRLNAIHTARMKITHRLTRISPTTPQFSYDVIREPLLPETGHAAMSNGTTKASISQVENERERLTHQIRSRSRWTKSSEYLKTDTRNLEHVTAAAGQRPGVEDDLPSDLLSDSKAPTSAVAKVSLPSKQPSRSDHISEQSLLEELFPEANSAPQPRPMEKNRDQYPKLGLPKPTRIARPQVIERPQTLKDQAIKSFRSQGEQIAALQLTNCSTGLTEADFRRIIPKGKHLEGWRRDSDFYKVIPGRDPLSLERLPFYYLLFKTSEAALAYQNNAARLHKLNSRHQTSSIFSAIPPPQGFLEDGEDINAALSSYNLLPTHHPLSLNVVMQPYSPALRALILGGGYRPIVPSIDDRGNRIWKVLLHIEGWEPSFLDIYKAISADAYQQGTLFPLRNESQSSIHRLRDMINLKMSSKPISSARPRAYGSFDHSASQEMVYEDPAIQSLMGNAETDRTPSQMNQEVMNRVYNRWVLDFDDEDTARRWAVRWHRKMFPESALADAAWKDVEEARICNTEVLW</sequence>
<gene>
    <name evidence="2" type="ORF">DDE83_004868</name>
</gene>
<feature type="compositionally biased region" description="Basic and acidic residues" evidence="1">
    <location>
        <begin position="81"/>
        <end position="103"/>
    </location>
</feature>
<keyword evidence="3" id="KW-1185">Reference proteome</keyword>
<proteinExistence type="predicted"/>
<feature type="region of interest" description="Disordered" evidence="1">
    <location>
        <begin position="1"/>
        <end position="155"/>
    </location>
</feature>
<feature type="compositionally biased region" description="Polar residues" evidence="1">
    <location>
        <begin position="502"/>
        <end position="513"/>
    </location>
</feature>
<protein>
    <submittedName>
        <fullName evidence="2">Uncharacterized protein</fullName>
    </submittedName>
</protein>
<dbReference type="InterPro" id="IPR006983">
    <property type="entry name" value="MbeD_MobD"/>
</dbReference>
<feature type="region of interest" description="Disordered" evidence="1">
    <location>
        <begin position="180"/>
        <end position="231"/>
    </location>
</feature>
<feature type="compositionally biased region" description="Basic residues" evidence="1">
    <location>
        <begin position="118"/>
        <end position="128"/>
    </location>
</feature>
<dbReference type="Pfam" id="PF04899">
    <property type="entry name" value="MbeD_MobD"/>
    <property type="match status" value="1"/>
</dbReference>
<feature type="compositionally biased region" description="Polar residues" evidence="1">
    <location>
        <begin position="180"/>
        <end position="191"/>
    </location>
</feature>
<reference evidence="3" key="1">
    <citation type="submission" date="2018-05" db="EMBL/GenBank/DDBJ databases">
        <title>Draft genome sequence of Stemphylium lycopersici strain CIDEFI 213.</title>
        <authorList>
            <person name="Medina R."/>
            <person name="Franco M.E.E."/>
            <person name="Lucentini C.G."/>
            <person name="Saparrat M.C.N."/>
            <person name="Balatti P.A."/>
        </authorList>
    </citation>
    <scope>NUCLEOTIDE SEQUENCE [LARGE SCALE GENOMIC DNA]</scope>
    <source>
        <strain evidence="3">CIDEFI 213</strain>
    </source>
</reference>